<protein>
    <submittedName>
        <fullName evidence="1">Uncharacterized protein</fullName>
    </submittedName>
</protein>
<evidence type="ECO:0000313" key="1">
    <source>
        <dbReference type="EMBL" id="QOY26885.1"/>
    </source>
</evidence>
<sequence>MNWHCLSEEETEQLWRRVNRAVKWKPYSRFASIKPPKPFQVFNVSQGFNDEKGNISFLEDAEVQILKAFQSCTLKQEFIYALDWQHECYLFNPHAPIDKDEFGEWLVPVIPNGDYCFFIHQDFQWGLSGDPRQQTITVFGSPLIRAIERNAPVLFQK</sequence>
<dbReference type="AlphaFoldDB" id="A0A1D9PPX9"/>
<dbReference type="RefSeq" id="WP_025650042.1">
    <property type="nucleotide sequence ID" value="NZ_AP024501.1"/>
</dbReference>
<accession>A0A1D9PPX9</accession>
<dbReference type="InterPro" id="IPR020323">
    <property type="entry name" value="DUF2716"/>
</dbReference>
<reference evidence="2" key="1">
    <citation type="submission" date="2020-10" db="EMBL/GenBank/DDBJ databases">
        <title>Complete genome sequence of Bacillus velezensis NST6.</title>
        <authorList>
            <person name="Choi J."/>
        </authorList>
    </citation>
    <scope>NUCLEOTIDE SEQUENCE [LARGE SCALE GENOMIC DNA]</scope>
    <source>
        <strain evidence="2">NST6</strain>
    </source>
</reference>
<organism evidence="1 2">
    <name type="scientific">Bacillus velezensis</name>
    <dbReference type="NCBI Taxonomy" id="492670"/>
    <lineage>
        <taxon>Bacteria</taxon>
        <taxon>Bacillati</taxon>
        <taxon>Bacillota</taxon>
        <taxon>Bacilli</taxon>
        <taxon>Bacillales</taxon>
        <taxon>Bacillaceae</taxon>
        <taxon>Bacillus</taxon>
        <taxon>Bacillus amyloliquefaciens group</taxon>
    </lineage>
</organism>
<gene>
    <name evidence="1" type="ORF">BACVE_001896</name>
</gene>
<evidence type="ECO:0000313" key="2">
    <source>
        <dbReference type="Proteomes" id="UP000587477"/>
    </source>
</evidence>
<dbReference type="EMBL" id="CP063687">
    <property type="protein sequence ID" value="QOY26885.1"/>
    <property type="molecule type" value="Genomic_DNA"/>
</dbReference>
<accession>A0A2D3DUZ9</accession>
<dbReference type="Pfam" id="PF10898">
    <property type="entry name" value="DUF2716"/>
    <property type="match status" value="1"/>
</dbReference>
<name>A0A1D9PPX9_BACVE</name>
<proteinExistence type="predicted"/>
<dbReference type="Proteomes" id="UP000587477">
    <property type="component" value="Chromosome"/>
</dbReference>